<evidence type="ECO:0000256" key="2">
    <source>
        <dbReference type="SAM" id="MobiDB-lite"/>
    </source>
</evidence>
<feature type="region of interest" description="Disordered" evidence="2">
    <location>
        <begin position="72"/>
        <end position="100"/>
    </location>
</feature>
<dbReference type="Proteomes" id="UP001217582">
    <property type="component" value="Chromosome 5"/>
</dbReference>
<evidence type="ECO:0000313" key="3">
    <source>
        <dbReference type="EMBL" id="WFD16886.1"/>
    </source>
</evidence>
<evidence type="ECO:0000256" key="1">
    <source>
        <dbReference type="ARBA" id="ARBA00024204"/>
    </source>
</evidence>
<evidence type="ECO:0008006" key="5">
    <source>
        <dbReference type="Google" id="ProtNLM"/>
    </source>
</evidence>
<dbReference type="InterPro" id="IPR019171">
    <property type="entry name" value="MIX23"/>
</dbReference>
<name>A0AAJ6CLE7_9BASI</name>
<protein>
    <recommendedName>
        <fullName evidence="5">Caffeine-induced death protein 2</fullName>
    </recommendedName>
</protein>
<dbReference type="EMBL" id="CP119920">
    <property type="protein sequence ID" value="WFD16886.1"/>
    <property type="molecule type" value="Genomic_DNA"/>
</dbReference>
<dbReference type="PANTHER" id="PTHR31905:SF2">
    <property type="entry name" value="PROTEIN MIX23"/>
    <property type="match status" value="1"/>
</dbReference>
<dbReference type="AlphaFoldDB" id="A0AAJ6CLE7"/>
<dbReference type="PANTHER" id="PTHR31905">
    <property type="entry name" value="COILED-COIL DOMAIN-CONTAINING PROTEIN 58"/>
    <property type="match status" value="1"/>
</dbReference>
<gene>
    <name evidence="3" type="ORF">MARU1_002930</name>
</gene>
<evidence type="ECO:0000313" key="4">
    <source>
        <dbReference type="Proteomes" id="UP001217582"/>
    </source>
</evidence>
<dbReference type="GO" id="GO:0005758">
    <property type="term" value="C:mitochondrial intermembrane space"/>
    <property type="evidence" value="ECO:0007669"/>
    <property type="project" value="InterPro"/>
</dbReference>
<accession>A0AAJ6CLE7</accession>
<dbReference type="Pfam" id="PF09774">
    <property type="entry name" value="MIX23"/>
    <property type="match status" value="1"/>
</dbReference>
<sequence>MAPTVYWTPPMRTDVASEQGQAGEPHVVPTPASVPDVTPSICLSLVEFKDMLRQFRAVDDGVTLRLNRAFAQSRDTGSSAPPSLLQRHDKSFSSSSATDLGRTTYASVPDKMCAAIWTELVQLWTRREDTIKYCIDVNAKHMPRPLSRDDRLDLDRAQAAASAPATAVTRGESDAEFTMRQLRNELAIEAIVRRRSLDVFKSRCRLFSPAHTEREQAYWRGH</sequence>
<proteinExistence type="inferred from homology"/>
<organism evidence="3 4">
    <name type="scientific">Malassezia arunalokei</name>
    <dbReference type="NCBI Taxonomy" id="1514897"/>
    <lineage>
        <taxon>Eukaryota</taxon>
        <taxon>Fungi</taxon>
        <taxon>Dikarya</taxon>
        <taxon>Basidiomycota</taxon>
        <taxon>Ustilaginomycotina</taxon>
        <taxon>Malasseziomycetes</taxon>
        <taxon>Malasseziales</taxon>
        <taxon>Malasseziaceae</taxon>
        <taxon>Malassezia</taxon>
    </lineage>
</organism>
<keyword evidence="4" id="KW-1185">Reference proteome</keyword>
<reference evidence="3 4" key="1">
    <citation type="submission" date="2023-03" db="EMBL/GenBank/DDBJ databases">
        <title>Mating type loci evolution in Malassezia.</title>
        <authorList>
            <person name="Coelho M.A."/>
        </authorList>
    </citation>
    <scope>NUCLEOTIDE SEQUENCE [LARGE SCALE GENOMIC DNA]</scope>
    <source>
        <strain evidence="3 4">CBS 13387</strain>
    </source>
</reference>
<comment type="similarity">
    <text evidence="1">Belongs to the MIX23 family.</text>
</comment>